<keyword evidence="2" id="KW-1185">Reference proteome</keyword>
<reference evidence="1 2" key="1">
    <citation type="submission" date="2021-10" db="EMBL/GenBank/DDBJ databases">
        <title>Collection of gut derived symbiotic bacterial strains cultured from healthy donors.</title>
        <authorList>
            <person name="Lin H."/>
            <person name="Littmann E."/>
            <person name="Kohout C."/>
            <person name="Pamer E.G."/>
        </authorList>
    </citation>
    <scope>NUCLEOTIDE SEQUENCE [LARGE SCALE GENOMIC DNA]</scope>
    <source>
        <strain evidence="1 2">DFI.1.165</strain>
    </source>
</reference>
<sequence>MKEALKEIKQAKKVAGKVTDKMTDKEYQRWKLVKAYIEENKERKYDLK</sequence>
<proteinExistence type="predicted"/>
<name>A0ABS8DID3_9FIRM</name>
<dbReference type="RefSeq" id="WP_199882772.1">
    <property type="nucleotide sequence ID" value="NZ_JAJCIS010000009.1"/>
</dbReference>
<evidence type="ECO:0000313" key="1">
    <source>
        <dbReference type="EMBL" id="MCB7388152.1"/>
    </source>
</evidence>
<comment type="caution">
    <text evidence="1">The sequence shown here is derived from an EMBL/GenBank/DDBJ whole genome shotgun (WGS) entry which is preliminary data.</text>
</comment>
<dbReference type="Proteomes" id="UP001299546">
    <property type="component" value="Unassembled WGS sequence"/>
</dbReference>
<gene>
    <name evidence="1" type="ORF">LIZ65_12735</name>
</gene>
<organism evidence="1 2">
    <name type="scientific">Bariatricus massiliensis</name>
    <dbReference type="NCBI Taxonomy" id="1745713"/>
    <lineage>
        <taxon>Bacteria</taxon>
        <taxon>Bacillati</taxon>
        <taxon>Bacillota</taxon>
        <taxon>Clostridia</taxon>
        <taxon>Lachnospirales</taxon>
        <taxon>Lachnospiraceae</taxon>
        <taxon>Bariatricus</taxon>
    </lineage>
</organism>
<evidence type="ECO:0000313" key="2">
    <source>
        <dbReference type="Proteomes" id="UP001299546"/>
    </source>
</evidence>
<dbReference type="EMBL" id="JAJCIS010000009">
    <property type="protein sequence ID" value="MCB7388152.1"/>
    <property type="molecule type" value="Genomic_DNA"/>
</dbReference>
<protein>
    <submittedName>
        <fullName evidence="1">Uncharacterized protein</fullName>
    </submittedName>
</protein>
<accession>A0ABS8DID3</accession>